<accession>A0A2H4SG46</accession>
<dbReference type="InterPro" id="IPR013083">
    <property type="entry name" value="Znf_RING/FYVE/PHD"/>
</dbReference>
<organism evidence="5 6">
    <name type="scientific">Cordyceps militaris</name>
    <name type="common">Caterpillar fungus</name>
    <name type="synonym">Clavaria militaris</name>
    <dbReference type="NCBI Taxonomy" id="73501"/>
    <lineage>
        <taxon>Eukaryota</taxon>
        <taxon>Fungi</taxon>
        <taxon>Dikarya</taxon>
        <taxon>Ascomycota</taxon>
        <taxon>Pezizomycotina</taxon>
        <taxon>Sordariomycetes</taxon>
        <taxon>Hypocreomycetidae</taxon>
        <taxon>Hypocreales</taxon>
        <taxon>Cordycipitaceae</taxon>
        <taxon>Cordyceps</taxon>
    </lineage>
</organism>
<proteinExistence type="predicted"/>
<evidence type="ECO:0000256" key="1">
    <source>
        <dbReference type="PROSITE-ProRule" id="PRU00175"/>
    </source>
</evidence>
<feature type="domain" description="SWIM-type" evidence="4">
    <location>
        <begin position="99"/>
        <end position="131"/>
    </location>
</feature>
<dbReference type="InterPro" id="IPR039903">
    <property type="entry name" value="Zswim2"/>
</dbReference>
<dbReference type="Gene3D" id="3.30.40.10">
    <property type="entry name" value="Zinc/RING finger domain, C3HC4 (zinc finger)"/>
    <property type="match status" value="1"/>
</dbReference>
<dbReference type="VEuPathDB" id="FungiDB:CCM_07621"/>
<dbReference type="InterPro" id="IPR007527">
    <property type="entry name" value="Znf_SWIM"/>
</dbReference>
<dbReference type="PROSITE" id="PS50966">
    <property type="entry name" value="ZF_SWIM"/>
    <property type="match status" value="1"/>
</dbReference>
<dbReference type="InterPro" id="IPR001841">
    <property type="entry name" value="Znf_RING"/>
</dbReference>
<feature type="domain" description="RING-type" evidence="3">
    <location>
        <begin position="177"/>
        <end position="226"/>
    </location>
</feature>
<dbReference type="PANTHER" id="PTHR21540:SF0">
    <property type="entry name" value="PHD FAMILY PROTEIN"/>
    <property type="match status" value="1"/>
</dbReference>
<keyword evidence="1" id="KW-0862">Zinc</keyword>
<evidence type="ECO:0000256" key="2">
    <source>
        <dbReference type="SAM" id="MobiDB-lite"/>
    </source>
</evidence>
<dbReference type="Proteomes" id="UP000323067">
    <property type="component" value="Chromosome vii"/>
</dbReference>
<evidence type="ECO:0000259" key="3">
    <source>
        <dbReference type="PROSITE" id="PS50089"/>
    </source>
</evidence>
<dbReference type="Pfam" id="PF13639">
    <property type="entry name" value="zf-RING_2"/>
    <property type="match status" value="1"/>
</dbReference>
<evidence type="ECO:0000313" key="6">
    <source>
        <dbReference type="Proteomes" id="UP000323067"/>
    </source>
</evidence>
<sequence length="297" mass="34329">MSTSTTPRGHKRTRSDSSVEIIAVRSVSKKKKQQQATPPPPEEKRLRVFRHAPPHKFDAIWERATTERFFVLKRQRFDDAESGCPEEDFELAGTTGNVYTIRIARQPVCNCPWALKGNQCKHTVYILHRVLKAPYHLTYQLALLSSELRHIYDKLPQPSADADADDSKKRKAIEGECAICYMDLEQKDDQNIVWCRAACGQNLHKVCFDTWARTCTARDVTCPLCRSPWEARQNTDAAAVVVDTDAAVEGEDGYLNVASQLGISQYRDTSWYPSSRWIDRMEARMENYNRRRRRYYY</sequence>
<gene>
    <name evidence="5" type="ORF">A9K55_007402</name>
</gene>
<dbReference type="AlphaFoldDB" id="A0A2H4SG46"/>
<name>A0A2H4SG46_CORMI</name>
<dbReference type="GO" id="GO:0008270">
    <property type="term" value="F:zinc ion binding"/>
    <property type="evidence" value="ECO:0007669"/>
    <property type="project" value="UniProtKB-KW"/>
</dbReference>
<evidence type="ECO:0000259" key="4">
    <source>
        <dbReference type="PROSITE" id="PS50966"/>
    </source>
</evidence>
<keyword evidence="1" id="KW-0863">Zinc-finger</keyword>
<dbReference type="PANTHER" id="PTHR21540">
    <property type="entry name" value="RING FINGER AND SWIM DOMAIN-CONTAINING PROTEIN 2"/>
    <property type="match status" value="1"/>
</dbReference>
<dbReference type="EMBL" id="CP023324">
    <property type="protein sequence ID" value="ATY62073.1"/>
    <property type="molecule type" value="Genomic_DNA"/>
</dbReference>
<feature type="region of interest" description="Disordered" evidence="2">
    <location>
        <begin position="1"/>
        <end position="47"/>
    </location>
</feature>
<evidence type="ECO:0000313" key="5">
    <source>
        <dbReference type="EMBL" id="ATY62073.1"/>
    </source>
</evidence>
<dbReference type="GO" id="GO:0061630">
    <property type="term" value="F:ubiquitin protein ligase activity"/>
    <property type="evidence" value="ECO:0007669"/>
    <property type="project" value="InterPro"/>
</dbReference>
<keyword evidence="1" id="KW-0479">Metal-binding</keyword>
<dbReference type="SUPFAM" id="SSF57850">
    <property type="entry name" value="RING/U-box"/>
    <property type="match status" value="1"/>
</dbReference>
<protein>
    <submittedName>
        <fullName evidence="5">RING finger domain (Znf1)</fullName>
    </submittedName>
</protein>
<dbReference type="PROSITE" id="PS50089">
    <property type="entry name" value="ZF_RING_2"/>
    <property type="match status" value="1"/>
</dbReference>
<dbReference type="VEuPathDB" id="FungiDB:A9K55_007402"/>
<reference evidence="5 6" key="1">
    <citation type="journal article" date="2017" name="BMC Genomics">
        <title>Chromosome level assembly and secondary metabolite potential of the parasitic fungus Cordyceps militaris.</title>
        <authorList>
            <person name="Kramer G.J."/>
            <person name="Nodwell J.R."/>
        </authorList>
    </citation>
    <scope>NUCLEOTIDE SEQUENCE [LARGE SCALE GENOMIC DNA]</scope>
    <source>
        <strain evidence="5 6">ATCC 34164</strain>
    </source>
</reference>
<dbReference type="OrthoDB" id="2122982at2759"/>